<evidence type="ECO:0008006" key="6">
    <source>
        <dbReference type="Google" id="ProtNLM"/>
    </source>
</evidence>
<evidence type="ECO:0000313" key="5">
    <source>
        <dbReference type="Proteomes" id="UP000480164"/>
    </source>
</evidence>
<proteinExistence type="predicted"/>
<protein>
    <recommendedName>
        <fullName evidence="6">FidL</fullName>
    </recommendedName>
</protein>
<dbReference type="EMBL" id="WLZX01000006">
    <property type="protein sequence ID" value="MTD28396.1"/>
    <property type="molecule type" value="Genomic_DNA"/>
</dbReference>
<dbReference type="RefSeq" id="WP_154753645.1">
    <property type="nucleotide sequence ID" value="NZ_CP046509.1"/>
</dbReference>
<feature type="chain" id="PRO_5044633381" description="FidL" evidence="1">
    <location>
        <begin position="20"/>
        <end position="158"/>
    </location>
</feature>
<reference evidence="3 4" key="2">
    <citation type="submission" date="2019-12" db="EMBL/GenBank/DDBJ databases">
        <title>Erwinia sp. nov., isolated from droppings of birds in the Qinghai-Tiebt plateau of China.</title>
        <authorList>
            <person name="Ge Y."/>
        </authorList>
    </citation>
    <scope>NUCLEOTIDE SEQUENCE [LARGE SCALE GENOMIC DNA]</scope>
    <source>
        <strain evidence="3 4">J780</strain>
    </source>
</reference>
<evidence type="ECO:0000313" key="2">
    <source>
        <dbReference type="EMBL" id="MTD28396.1"/>
    </source>
</evidence>
<name>A0A6I6E9P9_9GAMM</name>
<reference evidence="2 5" key="1">
    <citation type="submission" date="2019-11" db="EMBL/GenBank/DDBJ databases">
        <title>Erwinia sp. nov., isolated from feces of birds in Tibet plateau of China.</title>
        <authorList>
            <person name="Ge Y."/>
        </authorList>
    </citation>
    <scope>NUCLEOTIDE SEQUENCE [LARGE SCALE GENOMIC DNA]</scope>
    <source>
        <strain evidence="2 5">J316</strain>
    </source>
</reference>
<evidence type="ECO:0000313" key="4">
    <source>
        <dbReference type="Proteomes" id="UP000424752"/>
    </source>
</evidence>
<gene>
    <name evidence="2" type="ORF">GK011_15755</name>
    <name evidence="3" type="ORF">GN242_04415</name>
</gene>
<accession>A0A6L6GRT1</accession>
<accession>A0A6I6E9P9</accession>
<dbReference type="AlphaFoldDB" id="A0A6I6E9P9"/>
<organism evidence="3 4">
    <name type="scientific">Erwinia sorbitola</name>
    <dbReference type="NCBI Taxonomy" id="2681984"/>
    <lineage>
        <taxon>Bacteria</taxon>
        <taxon>Pseudomonadati</taxon>
        <taxon>Pseudomonadota</taxon>
        <taxon>Gammaproteobacteria</taxon>
        <taxon>Enterobacterales</taxon>
        <taxon>Erwiniaceae</taxon>
        <taxon>Erwinia</taxon>
    </lineage>
</organism>
<keyword evidence="5" id="KW-1185">Reference proteome</keyword>
<evidence type="ECO:0000313" key="3">
    <source>
        <dbReference type="EMBL" id="QGU86514.1"/>
    </source>
</evidence>
<sequence>MKSSLIWLIFLLTATSAPALGYYFTNMNHEKLSCVAKLNVNDIENDQNAKGLYYLYIDFSNENEGFIIIEGSYIDNYDQKRINTVVDFSYKRQGEFYSIKKEPDETDENLPLFLTWETTKMKFSKVNNNYIISGPVNPIFFTCKKRERTKERFSFSTL</sequence>
<evidence type="ECO:0000256" key="1">
    <source>
        <dbReference type="SAM" id="SignalP"/>
    </source>
</evidence>
<dbReference type="Proteomes" id="UP000480164">
    <property type="component" value="Unassembled WGS sequence"/>
</dbReference>
<dbReference type="EMBL" id="CP046509">
    <property type="protein sequence ID" value="QGU86514.1"/>
    <property type="molecule type" value="Genomic_DNA"/>
</dbReference>
<keyword evidence="1" id="KW-0732">Signal</keyword>
<feature type="signal peptide" evidence="1">
    <location>
        <begin position="1"/>
        <end position="19"/>
    </location>
</feature>
<dbReference type="KEGG" id="erwi:GN242_04415"/>
<dbReference type="Proteomes" id="UP000424752">
    <property type="component" value="Chromosome"/>
</dbReference>